<comment type="caution">
    <text evidence="5">The sequence shown here is derived from an EMBL/GenBank/DDBJ whole genome shotgun (WGS) entry which is preliminary data.</text>
</comment>
<evidence type="ECO:0000313" key="5">
    <source>
        <dbReference type="EMBL" id="KAG9395497.1"/>
    </source>
</evidence>
<evidence type="ECO:0000259" key="4">
    <source>
        <dbReference type="PROSITE" id="PS50961"/>
    </source>
</evidence>
<dbReference type="OrthoDB" id="10046764at2759"/>
<dbReference type="Gene3D" id="1.10.10.10">
    <property type="entry name" value="Winged helix-like DNA-binding domain superfamily/Winged helix DNA-binding domain"/>
    <property type="match status" value="1"/>
</dbReference>
<dbReference type="SUPFAM" id="SSF46785">
    <property type="entry name" value="Winged helix' DNA-binding domain"/>
    <property type="match status" value="1"/>
</dbReference>
<evidence type="ECO:0000256" key="2">
    <source>
        <dbReference type="PROSITE-ProRule" id="PRU00332"/>
    </source>
</evidence>
<reference evidence="5" key="1">
    <citation type="submission" date="2021-05" db="EMBL/GenBank/DDBJ databases">
        <title>A free-living protist that lacks canonical eukaryotic 1 DNA replication and segregation systems.</title>
        <authorList>
            <person name="Salas-Leiva D.E."/>
            <person name="Tromer E.C."/>
            <person name="Curtis B.A."/>
            <person name="Jerlstrom-Hultqvist J."/>
            <person name="Kolisko M."/>
            <person name="Yi Z."/>
            <person name="Salas-Leiva J.S."/>
            <person name="Gallot-Lavallee L."/>
            <person name="Kops G.J.P.L."/>
            <person name="Archibald J.M."/>
            <person name="Simpson A.G.B."/>
            <person name="Roger A.J."/>
        </authorList>
    </citation>
    <scope>NUCLEOTIDE SEQUENCE</scope>
    <source>
        <strain evidence="5">BICM</strain>
    </source>
</reference>
<protein>
    <submittedName>
        <fullName evidence="5">La domain</fullName>
    </submittedName>
</protein>
<dbReference type="GO" id="GO:0010494">
    <property type="term" value="C:cytoplasmic stress granule"/>
    <property type="evidence" value="ECO:0007669"/>
    <property type="project" value="TreeGrafter"/>
</dbReference>
<dbReference type="GO" id="GO:0003730">
    <property type="term" value="F:mRNA 3'-UTR binding"/>
    <property type="evidence" value="ECO:0007669"/>
    <property type="project" value="TreeGrafter"/>
</dbReference>
<dbReference type="InterPro" id="IPR006630">
    <property type="entry name" value="La_HTH"/>
</dbReference>
<accession>A0A8J6E5A6</accession>
<dbReference type="CDD" id="cd07323">
    <property type="entry name" value="LAM"/>
    <property type="match status" value="1"/>
</dbReference>
<dbReference type="InterPro" id="IPR036388">
    <property type="entry name" value="WH-like_DNA-bd_sf"/>
</dbReference>
<dbReference type="GO" id="GO:0005829">
    <property type="term" value="C:cytosol"/>
    <property type="evidence" value="ECO:0007669"/>
    <property type="project" value="TreeGrafter"/>
</dbReference>
<dbReference type="Pfam" id="PF05383">
    <property type="entry name" value="La"/>
    <property type="match status" value="1"/>
</dbReference>
<name>A0A8J6E5A6_9EUKA</name>
<sequence>MPFTFVPSQEIVEYAQLKAQISEDECMEMLVKQISFYFSRQNLVKDTFMLSKMTTNMQLPTDVVFNFHKIQAITNDFDLFITALKKSGLFVTEDRVLVSPKVEHSKKDVVLMKQLPSSSTETDVLALFDETKPELAQIDPTTWTATFPTEKQASMFVQKNQELVVGDKAVSVTIKPALPMKTFLDAARADGLEVADFDVSKAMPVWFYRQRGPRGDKSKNTKKGGKPRGDKARKGGKVVKDAQFPALGSVSNGAVLCSGYTA</sequence>
<dbReference type="GO" id="GO:0045727">
    <property type="term" value="P:positive regulation of translation"/>
    <property type="evidence" value="ECO:0007669"/>
    <property type="project" value="TreeGrafter"/>
</dbReference>
<gene>
    <name evidence="5" type="ORF">J8273_3073</name>
</gene>
<keyword evidence="1 2" id="KW-0694">RNA-binding</keyword>
<feature type="domain" description="HTH La-type RNA-binding" evidence="4">
    <location>
        <begin position="20"/>
        <end position="117"/>
    </location>
</feature>
<organism evidence="5 6">
    <name type="scientific">Carpediemonas membranifera</name>
    <dbReference type="NCBI Taxonomy" id="201153"/>
    <lineage>
        <taxon>Eukaryota</taxon>
        <taxon>Metamonada</taxon>
        <taxon>Carpediemonas-like organisms</taxon>
        <taxon>Carpediemonas</taxon>
    </lineage>
</organism>
<dbReference type="PANTHER" id="PTHR22792">
    <property type="entry name" value="LUPUS LA PROTEIN-RELATED"/>
    <property type="match status" value="1"/>
</dbReference>
<proteinExistence type="predicted"/>
<feature type="region of interest" description="Disordered" evidence="3">
    <location>
        <begin position="210"/>
        <end position="238"/>
    </location>
</feature>
<evidence type="ECO:0000256" key="3">
    <source>
        <dbReference type="SAM" id="MobiDB-lite"/>
    </source>
</evidence>
<dbReference type="EMBL" id="JAHDYR010000011">
    <property type="protein sequence ID" value="KAG9395497.1"/>
    <property type="molecule type" value="Genomic_DNA"/>
</dbReference>
<dbReference type="AlphaFoldDB" id="A0A8J6E5A6"/>
<dbReference type="InterPro" id="IPR036390">
    <property type="entry name" value="WH_DNA-bd_sf"/>
</dbReference>
<evidence type="ECO:0000313" key="6">
    <source>
        <dbReference type="Proteomes" id="UP000717585"/>
    </source>
</evidence>
<dbReference type="PROSITE" id="PS50961">
    <property type="entry name" value="HTH_LA"/>
    <property type="match status" value="1"/>
</dbReference>
<dbReference type="PANTHER" id="PTHR22792:SF131">
    <property type="entry name" value="LA-RELATED PROTEIN LARP4B"/>
    <property type="match status" value="1"/>
</dbReference>
<dbReference type="InterPro" id="IPR045180">
    <property type="entry name" value="La_dom_prot"/>
</dbReference>
<dbReference type="Proteomes" id="UP000717585">
    <property type="component" value="Unassembled WGS sequence"/>
</dbReference>
<evidence type="ECO:0000256" key="1">
    <source>
        <dbReference type="ARBA" id="ARBA00022884"/>
    </source>
</evidence>
<keyword evidence="6" id="KW-1185">Reference proteome</keyword>
<dbReference type="SMART" id="SM00715">
    <property type="entry name" value="LA"/>
    <property type="match status" value="1"/>
</dbReference>